<feature type="region of interest" description="Disordered" evidence="1">
    <location>
        <begin position="305"/>
        <end position="353"/>
    </location>
</feature>
<keyword evidence="4" id="KW-1185">Reference proteome</keyword>
<feature type="transmembrane region" description="Helical" evidence="2">
    <location>
        <begin position="54"/>
        <end position="78"/>
    </location>
</feature>
<evidence type="ECO:0000313" key="4">
    <source>
        <dbReference type="Proteomes" id="UP000016931"/>
    </source>
</evidence>
<feature type="compositionally biased region" description="Polar residues" evidence="1">
    <location>
        <begin position="10"/>
        <end position="19"/>
    </location>
</feature>
<dbReference type="OMA" id="WMILGGY"/>
<feature type="transmembrane region" description="Helical" evidence="2">
    <location>
        <begin position="123"/>
        <end position="143"/>
    </location>
</feature>
<sequence>MYGGRGIQEDISTSPNTKPSPFGAIKRIRAPGRPRAQSYRTLDGLLAGRDAVAWYWRSVGIASSFLILGGFLMLPVTFERDPVLRVAEAALGIFALALLTAGFSFTALLCYAVRNPLFRADNVFLPAFTSCALGLLTVFYNFLVFKRYYWNTPALLVTIGAAVSTTVYGGLLIWAQQRVGKERTRIQCLPVPMMQMGTTTRNNAGAETSYRPFAQEQTYYSNYNQNMFPSAYSRAGEGLPQQPPPPLQTGGGYDPNCITEEEMQRQQMLMLLLNREEQPASPHPTTTSSTYQIDWQEEDAITATTPAGGWFAPPPPMTATHTPSSSYSQTAKPFSASAQSNASPITAQDLRPWDGVWREVRRPASQDLREARRREIEGLP</sequence>
<feature type="compositionally biased region" description="Polar residues" evidence="1">
    <location>
        <begin position="327"/>
        <end position="346"/>
    </location>
</feature>
<feature type="transmembrane region" description="Helical" evidence="2">
    <location>
        <begin position="155"/>
        <end position="175"/>
    </location>
</feature>
<gene>
    <name evidence="3" type="ORF">SEPMUDRAFT_59061</name>
</gene>
<protein>
    <submittedName>
        <fullName evidence="3">Uncharacterized protein</fullName>
    </submittedName>
</protein>
<evidence type="ECO:0000256" key="1">
    <source>
        <dbReference type="SAM" id="MobiDB-lite"/>
    </source>
</evidence>
<name>M3B504_SPHMS</name>
<dbReference type="GeneID" id="27906619"/>
<feature type="region of interest" description="Disordered" evidence="1">
    <location>
        <begin position="1"/>
        <end position="24"/>
    </location>
</feature>
<evidence type="ECO:0000313" key="3">
    <source>
        <dbReference type="EMBL" id="EMF14862.1"/>
    </source>
</evidence>
<proteinExistence type="predicted"/>
<evidence type="ECO:0000256" key="2">
    <source>
        <dbReference type="SAM" id="Phobius"/>
    </source>
</evidence>
<dbReference type="AlphaFoldDB" id="M3B504"/>
<feature type="transmembrane region" description="Helical" evidence="2">
    <location>
        <begin position="90"/>
        <end position="111"/>
    </location>
</feature>
<dbReference type="RefSeq" id="XP_016762983.1">
    <property type="nucleotide sequence ID" value="XM_016909482.1"/>
</dbReference>
<keyword evidence="2" id="KW-1133">Transmembrane helix</keyword>
<dbReference type="eggNOG" id="ENOG502SQ3Y">
    <property type="taxonomic scope" value="Eukaryota"/>
</dbReference>
<dbReference type="STRING" id="692275.M3B504"/>
<dbReference type="OrthoDB" id="3254104at2759"/>
<organism evidence="3 4">
    <name type="scientific">Sphaerulina musiva (strain SO2202)</name>
    <name type="common">Poplar stem canker fungus</name>
    <name type="synonym">Septoria musiva</name>
    <dbReference type="NCBI Taxonomy" id="692275"/>
    <lineage>
        <taxon>Eukaryota</taxon>
        <taxon>Fungi</taxon>
        <taxon>Dikarya</taxon>
        <taxon>Ascomycota</taxon>
        <taxon>Pezizomycotina</taxon>
        <taxon>Dothideomycetes</taxon>
        <taxon>Dothideomycetidae</taxon>
        <taxon>Mycosphaerellales</taxon>
        <taxon>Mycosphaerellaceae</taxon>
        <taxon>Sphaerulina</taxon>
    </lineage>
</organism>
<accession>M3B504</accession>
<keyword evidence="2" id="KW-0812">Transmembrane</keyword>
<keyword evidence="2" id="KW-0472">Membrane</keyword>
<dbReference type="HOGENOM" id="CLU_067905_0_0_1"/>
<dbReference type="Proteomes" id="UP000016931">
    <property type="component" value="Unassembled WGS sequence"/>
</dbReference>
<dbReference type="EMBL" id="KB456261">
    <property type="protein sequence ID" value="EMF14862.1"/>
    <property type="molecule type" value="Genomic_DNA"/>
</dbReference>
<reference evidence="3 4" key="1">
    <citation type="journal article" date="2012" name="PLoS Pathog.">
        <title>Diverse lifestyles and strategies of plant pathogenesis encoded in the genomes of eighteen Dothideomycetes fungi.</title>
        <authorList>
            <person name="Ohm R.A."/>
            <person name="Feau N."/>
            <person name="Henrissat B."/>
            <person name="Schoch C.L."/>
            <person name="Horwitz B.A."/>
            <person name="Barry K.W."/>
            <person name="Condon B.J."/>
            <person name="Copeland A.C."/>
            <person name="Dhillon B."/>
            <person name="Glaser F."/>
            <person name="Hesse C.N."/>
            <person name="Kosti I."/>
            <person name="LaButti K."/>
            <person name="Lindquist E.A."/>
            <person name="Lucas S."/>
            <person name="Salamov A.A."/>
            <person name="Bradshaw R.E."/>
            <person name="Ciuffetti L."/>
            <person name="Hamelin R.C."/>
            <person name="Kema G.H.J."/>
            <person name="Lawrence C."/>
            <person name="Scott J.A."/>
            <person name="Spatafora J.W."/>
            <person name="Turgeon B.G."/>
            <person name="de Wit P.J.G.M."/>
            <person name="Zhong S."/>
            <person name="Goodwin S.B."/>
            <person name="Grigoriev I.V."/>
        </authorList>
    </citation>
    <scope>NUCLEOTIDE SEQUENCE [LARGE SCALE GENOMIC DNA]</scope>
    <source>
        <strain evidence="3 4">SO2202</strain>
    </source>
</reference>